<dbReference type="Proteomes" id="UP000792457">
    <property type="component" value="Unassembled WGS sequence"/>
</dbReference>
<dbReference type="EMBL" id="KZ309209">
    <property type="protein sequence ID" value="KAG8237692.1"/>
    <property type="molecule type" value="Genomic_DNA"/>
</dbReference>
<dbReference type="AlphaFoldDB" id="A0A8K0KM93"/>
<reference evidence="2" key="2">
    <citation type="submission" date="2017-10" db="EMBL/GenBank/DDBJ databases">
        <title>Ladona fulva Genome sequencing and assembly.</title>
        <authorList>
            <person name="Murali S."/>
            <person name="Richards S."/>
            <person name="Bandaranaike D."/>
            <person name="Bellair M."/>
            <person name="Blankenburg K."/>
            <person name="Chao H."/>
            <person name="Dinh H."/>
            <person name="Doddapaneni H."/>
            <person name="Dugan-Rocha S."/>
            <person name="Elkadiri S."/>
            <person name="Gnanaolivu R."/>
            <person name="Hernandez B."/>
            <person name="Skinner E."/>
            <person name="Javaid M."/>
            <person name="Lee S."/>
            <person name="Li M."/>
            <person name="Ming W."/>
            <person name="Munidasa M."/>
            <person name="Muniz J."/>
            <person name="Nguyen L."/>
            <person name="Hughes D."/>
            <person name="Osuji N."/>
            <person name="Pu L.-L."/>
            <person name="Puazo M."/>
            <person name="Qu C."/>
            <person name="Quiroz J."/>
            <person name="Raj R."/>
            <person name="Weissenberger G."/>
            <person name="Xin Y."/>
            <person name="Zou X."/>
            <person name="Han Y."/>
            <person name="Worley K."/>
            <person name="Muzny D."/>
            <person name="Gibbs R."/>
        </authorList>
    </citation>
    <scope>NUCLEOTIDE SEQUENCE</scope>
    <source>
        <strain evidence="2">Sampled in the wild</strain>
    </source>
</reference>
<proteinExistence type="predicted"/>
<sequence length="113" mass="12734">MYFCVNYPTEHAKLESLGLIYYLYLFLYSGLEFTLTFLTHHFFGYSSMQQGWMFFGIGLIMAILQGAFVRKIPAQNIASTASMGLLLIVPSFLCVGLAYTPILLHVGLFLFAV</sequence>
<feature type="transmembrane region" description="Helical" evidence="1">
    <location>
        <begin position="88"/>
        <end position="112"/>
    </location>
</feature>
<keyword evidence="1" id="KW-0812">Transmembrane</keyword>
<comment type="caution">
    <text evidence="2">The sequence shown here is derived from an EMBL/GenBank/DDBJ whole genome shotgun (WGS) entry which is preliminary data.</text>
</comment>
<reference evidence="2" key="1">
    <citation type="submission" date="2013-04" db="EMBL/GenBank/DDBJ databases">
        <authorList>
            <person name="Qu J."/>
            <person name="Murali S.C."/>
            <person name="Bandaranaike D."/>
            <person name="Bellair M."/>
            <person name="Blankenburg K."/>
            <person name="Chao H."/>
            <person name="Dinh H."/>
            <person name="Doddapaneni H."/>
            <person name="Downs B."/>
            <person name="Dugan-Rocha S."/>
            <person name="Elkadiri S."/>
            <person name="Gnanaolivu R.D."/>
            <person name="Hernandez B."/>
            <person name="Javaid M."/>
            <person name="Jayaseelan J.C."/>
            <person name="Lee S."/>
            <person name="Li M."/>
            <person name="Ming W."/>
            <person name="Munidasa M."/>
            <person name="Muniz J."/>
            <person name="Nguyen L."/>
            <person name="Ongeri F."/>
            <person name="Osuji N."/>
            <person name="Pu L.-L."/>
            <person name="Puazo M."/>
            <person name="Qu C."/>
            <person name="Quiroz J."/>
            <person name="Raj R."/>
            <person name="Weissenberger G."/>
            <person name="Xin Y."/>
            <person name="Zou X."/>
            <person name="Han Y."/>
            <person name="Richards S."/>
            <person name="Worley K."/>
            <person name="Muzny D."/>
            <person name="Gibbs R."/>
        </authorList>
    </citation>
    <scope>NUCLEOTIDE SEQUENCE</scope>
    <source>
        <strain evidence="2">Sampled in the wild</strain>
    </source>
</reference>
<organism evidence="2 3">
    <name type="scientific">Ladona fulva</name>
    <name type="common">Scarce chaser dragonfly</name>
    <name type="synonym">Libellula fulva</name>
    <dbReference type="NCBI Taxonomy" id="123851"/>
    <lineage>
        <taxon>Eukaryota</taxon>
        <taxon>Metazoa</taxon>
        <taxon>Ecdysozoa</taxon>
        <taxon>Arthropoda</taxon>
        <taxon>Hexapoda</taxon>
        <taxon>Insecta</taxon>
        <taxon>Pterygota</taxon>
        <taxon>Palaeoptera</taxon>
        <taxon>Odonata</taxon>
        <taxon>Epiprocta</taxon>
        <taxon>Anisoptera</taxon>
        <taxon>Libelluloidea</taxon>
        <taxon>Libellulidae</taxon>
        <taxon>Ladona</taxon>
    </lineage>
</organism>
<protein>
    <recommendedName>
        <fullName evidence="4">MFS transporter</fullName>
    </recommendedName>
</protein>
<feature type="transmembrane region" description="Helical" evidence="1">
    <location>
        <begin position="51"/>
        <end position="68"/>
    </location>
</feature>
<dbReference type="InterPro" id="IPR036259">
    <property type="entry name" value="MFS_trans_sf"/>
</dbReference>
<keyword evidence="1" id="KW-0472">Membrane</keyword>
<evidence type="ECO:0000256" key="1">
    <source>
        <dbReference type="SAM" id="Phobius"/>
    </source>
</evidence>
<name>A0A8K0KM93_LADFU</name>
<accession>A0A8K0KM93</accession>
<feature type="transmembrane region" description="Helical" evidence="1">
    <location>
        <begin position="20"/>
        <end position="39"/>
    </location>
</feature>
<dbReference type="SUPFAM" id="SSF103473">
    <property type="entry name" value="MFS general substrate transporter"/>
    <property type="match status" value="1"/>
</dbReference>
<feature type="non-terminal residue" evidence="2">
    <location>
        <position position="113"/>
    </location>
</feature>
<keyword evidence="1" id="KW-1133">Transmembrane helix</keyword>
<keyword evidence="3" id="KW-1185">Reference proteome</keyword>
<evidence type="ECO:0008006" key="4">
    <source>
        <dbReference type="Google" id="ProtNLM"/>
    </source>
</evidence>
<gene>
    <name evidence="2" type="ORF">J437_LFUL016257</name>
</gene>
<evidence type="ECO:0000313" key="3">
    <source>
        <dbReference type="Proteomes" id="UP000792457"/>
    </source>
</evidence>
<evidence type="ECO:0000313" key="2">
    <source>
        <dbReference type="EMBL" id="KAG8237692.1"/>
    </source>
</evidence>
<dbReference type="OrthoDB" id="196650at2759"/>